<dbReference type="OrthoDB" id="1097853at2759"/>
<name>A0A4P1QTX5_LUPAN</name>
<dbReference type="PANTHER" id="PTHR35291">
    <property type="entry name" value="PROTEIN SHROOM-LIKE"/>
    <property type="match status" value="1"/>
</dbReference>
<feature type="compositionally biased region" description="Basic and acidic residues" evidence="1">
    <location>
        <begin position="12"/>
        <end position="21"/>
    </location>
</feature>
<dbReference type="AlphaFoldDB" id="A0A4P1QTX5"/>
<protein>
    <submittedName>
        <fullName evidence="2">Uncharacterized protein</fullName>
    </submittedName>
</protein>
<organism evidence="2 3">
    <name type="scientific">Lupinus angustifolius</name>
    <name type="common">Narrow-leaved blue lupine</name>
    <dbReference type="NCBI Taxonomy" id="3871"/>
    <lineage>
        <taxon>Eukaryota</taxon>
        <taxon>Viridiplantae</taxon>
        <taxon>Streptophyta</taxon>
        <taxon>Embryophyta</taxon>
        <taxon>Tracheophyta</taxon>
        <taxon>Spermatophyta</taxon>
        <taxon>Magnoliopsida</taxon>
        <taxon>eudicotyledons</taxon>
        <taxon>Gunneridae</taxon>
        <taxon>Pentapetalae</taxon>
        <taxon>rosids</taxon>
        <taxon>fabids</taxon>
        <taxon>Fabales</taxon>
        <taxon>Fabaceae</taxon>
        <taxon>Papilionoideae</taxon>
        <taxon>50 kb inversion clade</taxon>
        <taxon>genistoids sensu lato</taxon>
        <taxon>core genistoids</taxon>
        <taxon>Genisteae</taxon>
        <taxon>Lupinus</taxon>
    </lineage>
</organism>
<evidence type="ECO:0000256" key="1">
    <source>
        <dbReference type="SAM" id="MobiDB-lite"/>
    </source>
</evidence>
<dbReference type="Gramene" id="OIV94808">
    <property type="protein sequence ID" value="OIV94808"/>
    <property type="gene ID" value="TanjilG_22005"/>
</dbReference>
<proteinExistence type="predicted"/>
<keyword evidence="3" id="KW-1185">Reference proteome</keyword>
<dbReference type="EMBL" id="CM007377">
    <property type="protein sequence ID" value="OIV94808.1"/>
    <property type="molecule type" value="Genomic_DNA"/>
</dbReference>
<sequence length="120" mass="13863">MFRSTSTRRGSSKYEKLEKESAGNGTWNDELKRSTSVPSRAQGSIFGDINIERNSTNKKANTNNNNNSNQKEKIHPLFGFLDFRRKKKTTAKPEFARYVEYLKEGGMWDSNSNKPVIYYK</sequence>
<feature type="compositionally biased region" description="Low complexity" evidence="1">
    <location>
        <begin position="57"/>
        <end position="69"/>
    </location>
</feature>
<evidence type="ECO:0000313" key="2">
    <source>
        <dbReference type="EMBL" id="OIV94808.1"/>
    </source>
</evidence>
<accession>A0A4P1QTX5</accession>
<gene>
    <name evidence="2" type="ORF">TanjilG_22005</name>
</gene>
<dbReference type="KEGG" id="lang:109330989"/>
<reference evidence="2 3" key="1">
    <citation type="journal article" date="2017" name="Plant Biotechnol. J.">
        <title>A comprehensive draft genome sequence for lupin (Lupinus angustifolius), an emerging health food: insights into plant-microbe interactions and legume evolution.</title>
        <authorList>
            <person name="Hane J.K."/>
            <person name="Ming Y."/>
            <person name="Kamphuis L.G."/>
            <person name="Nelson M.N."/>
            <person name="Garg G."/>
            <person name="Atkins C.A."/>
            <person name="Bayer P.E."/>
            <person name="Bravo A."/>
            <person name="Bringans S."/>
            <person name="Cannon S."/>
            <person name="Edwards D."/>
            <person name="Foley R."/>
            <person name="Gao L.L."/>
            <person name="Harrison M.J."/>
            <person name="Huang W."/>
            <person name="Hurgobin B."/>
            <person name="Li S."/>
            <person name="Liu C.W."/>
            <person name="McGrath A."/>
            <person name="Morahan G."/>
            <person name="Murray J."/>
            <person name="Weller J."/>
            <person name="Jian J."/>
            <person name="Singh K.B."/>
        </authorList>
    </citation>
    <scope>NUCLEOTIDE SEQUENCE [LARGE SCALE GENOMIC DNA]</scope>
    <source>
        <strain evidence="3">cv. Tanjil</strain>
        <tissue evidence="2">Whole plant</tissue>
    </source>
</reference>
<dbReference type="Proteomes" id="UP000188354">
    <property type="component" value="Chromosome LG17"/>
</dbReference>
<feature type="region of interest" description="Disordered" evidence="1">
    <location>
        <begin position="1"/>
        <end position="73"/>
    </location>
</feature>
<dbReference type="PANTHER" id="PTHR35291:SF3">
    <property type="entry name" value="PROTEIN SHROOM-LIKE"/>
    <property type="match status" value="1"/>
</dbReference>
<evidence type="ECO:0000313" key="3">
    <source>
        <dbReference type="Proteomes" id="UP000188354"/>
    </source>
</evidence>